<name>A0A0H2VEI4_STAES</name>
<dbReference type="EMBL" id="AE015929">
    <property type="protein sequence ID" value="AAO03902.1"/>
    <property type="molecule type" value="Genomic_DNA"/>
</dbReference>
<evidence type="ECO:0000256" key="1">
    <source>
        <dbReference type="ARBA" id="ARBA00022603"/>
    </source>
</evidence>
<dbReference type="CDD" id="cd02440">
    <property type="entry name" value="AdoMet_MTases"/>
    <property type="match status" value="1"/>
</dbReference>
<evidence type="ECO:0000313" key="5">
    <source>
        <dbReference type="Proteomes" id="UP000001411"/>
    </source>
</evidence>
<dbReference type="SUPFAM" id="SSF53335">
    <property type="entry name" value="S-adenosyl-L-methionine-dependent methyltransferases"/>
    <property type="match status" value="1"/>
</dbReference>
<evidence type="ECO:0000313" key="4">
    <source>
        <dbReference type="EMBL" id="AAO03902.1"/>
    </source>
</evidence>
<dbReference type="InterPro" id="IPR007848">
    <property type="entry name" value="Small_mtfrase_dom"/>
</dbReference>
<reference evidence="4 5" key="1">
    <citation type="journal article" date="2003" name="Mol. Microbiol.">
        <title>Genome-based analysis of virulence genes in a non-biofilm-forming Staphylococcus epidermidis strain (ATCC 12228).</title>
        <authorList>
            <person name="Zhang Y.Q."/>
            <person name="Ren S.X."/>
            <person name="Li H.L."/>
            <person name="Wang Y.X."/>
            <person name="Fu G."/>
            <person name="Yang J."/>
            <person name="Qin Z.Q."/>
            <person name="Miao Y.G."/>
            <person name="Wang W.Y."/>
            <person name="Chen R.S."/>
            <person name="Shen Y."/>
            <person name="Chen Z."/>
            <person name="Yuan Z.H."/>
            <person name="Zhao G.P."/>
            <person name="Qu D."/>
            <person name="Danchin A."/>
            <person name="Wen Y.M."/>
        </authorList>
    </citation>
    <scope>NUCLEOTIDE SEQUENCE [LARGE SCALE GENOMIC DNA]</scope>
    <source>
        <strain evidence="5">ATCC 12228 / FDA PCI 1200</strain>
    </source>
</reference>
<feature type="domain" description="Methyltransferase small" evidence="3">
    <location>
        <begin position="27"/>
        <end position="198"/>
    </location>
</feature>
<accession>A0A0H2VEI4</accession>
<dbReference type="RefSeq" id="WP_002494716.1">
    <property type="nucleotide sequence ID" value="NC_004461.1"/>
</dbReference>
<dbReference type="HOGENOM" id="CLU_018398_7_2_9"/>
<dbReference type="AlphaFoldDB" id="A0A0H2VEI4"/>
<dbReference type="PATRIC" id="fig|176280.10.peg.280"/>
<keyword evidence="2" id="KW-0808">Transferase</keyword>
<dbReference type="Proteomes" id="UP000001411">
    <property type="component" value="Chromosome"/>
</dbReference>
<gene>
    <name evidence="4" type="ordered locus">SE_0305</name>
</gene>
<dbReference type="InterPro" id="IPR046977">
    <property type="entry name" value="RsmC/RlmG"/>
</dbReference>
<dbReference type="GO" id="GO:0032259">
    <property type="term" value="P:methylation"/>
    <property type="evidence" value="ECO:0007669"/>
    <property type="project" value="UniProtKB-KW"/>
</dbReference>
<dbReference type="OrthoDB" id="9764961at2"/>
<dbReference type="eggNOG" id="COG2813">
    <property type="taxonomic scope" value="Bacteria"/>
</dbReference>
<evidence type="ECO:0000259" key="3">
    <source>
        <dbReference type="Pfam" id="PF05175"/>
    </source>
</evidence>
<protein>
    <recommendedName>
        <fullName evidence="3">Methyltransferase small domain-containing protein</fullName>
    </recommendedName>
</protein>
<keyword evidence="1" id="KW-0489">Methyltransferase</keyword>
<dbReference type="PANTHER" id="PTHR47816:SF4">
    <property type="entry name" value="RIBOSOMAL RNA SMALL SUBUNIT METHYLTRANSFERASE C"/>
    <property type="match status" value="1"/>
</dbReference>
<dbReference type="InterPro" id="IPR029063">
    <property type="entry name" value="SAM-dependent_MTases_sf"/>
</dbReference>
<dbReference type="Gene3D" id="3.40.50.150">
    <property type="entry name" value="Vaccinia Virus protein VP39"/>
    <property type="match status" value="1"/>
</dbReference>
<proteinExistence type="predicted"/>
<dbReference type="GO" id="GO:0008757">
    <property type="term" value="F:S-adenosylmethionine-dependent methyltransferase activity"/>
    <property type="evidence" value="ECO:0007669"/>
    <property type="project" value="InterPro"/>
</dbReference>
<organism evidence="4 5">
    <name type="scientific">Staphylococcus epidermidis (strain ATCC 12228 / FDA PCI 1200)</name>
    <dbReference type="NCBI Taxonomy" id="176280"/>
    <lineage>
        <taxon>Bacteria</taxon>
        <taxon>Bacillati</taxon>
        <taxon>Bacillota</taxon>
        <taxon>Bacilli</taxon>
        <taxon>Bacillales</taxon>
        <taxon>Staphylococcaceae</taxon>
        <taxon>Staphylococcus</taxon>
    </lineage>
</organism>
<dbReference type="KEGG" id="sep:SE_0305"/>
<sequence>MSHYYDEQPDVKSNPKRISYQIKNAQLELTTDAGVFSKDNVDFGSDLLIKTFLKEHPPGPSKTIADVGCGYGPIGLAIGKVSPHHQITMLDINNRALALAEMNKTKNQVDNVTIIESDCLSAVNHQCFDYILTNPPIRAGKDIVHRIFEQAFDRLKTTGELYVVIQKKQGMPSAKKKIEELFGNVEIIAKSKGYYILKSIKG</sequence>
<evidence type="ECO:0000256" key="2">
    <source>
        <dbReference type="ARBA" id="ARBA00022679"/>
    </source>
</evidence>
<dbReference type="Pfam" id="PF05175">
    <property type="entry name" value="MTS"/>
    <property type="match status" value="1"/>
</dbReference>
<dbReference type="PANTHER" id="PTHR47816">
    <property type="entry name" value="RIBOSOMAL RNA SMALL SUBUNIT METHYLTRANSFERASE C"/>
    <property type="match status" value="1"/>
</dbReference>